<evidence type="ECO:0000313" key="2">
    <source>
        <dbReference type="Proteomes" id="UP001056120"/>
    </source>
</evidence>
<sequence length="128" mass="14945">MHAFGQKSSILVVIRSSLMNILEFMLIRVRFYFTTTWSPDVNQMFDGEDMSLFWIFDSLKIDIKKIEVGHRPRYRHKHHGFTMSLTHLSKETIRRFGDGSGADNVVHGVCFRVDNLRADRGRGREKAE</sequence>
<proteinExistence type="predicted"/>
<keyword evidence="2" id="KW-1185">Reference proteome</keyword>
<reference evidence="1 2" key="2">
    <citation type="journal article" date="2022" name="Mol. Ecol. Resour.">
        <title>The genomes of chicory, endive, great burdock and yacon provide insights into Asteraceae paleo-polyploidization history and plant inulin production.</title>
        <authorList>
            <person name="Fan W."/>
            <person name="Wang S."/>
            <person name="Wang H."/>
            <person name="Wang A."/>
            <person name="Jiang F."/>
            <person name="Liu H."/>
            <person name="Zhao H."/>
            <person name="Xu D."/>
            <person name="Zhang Y."/>
        </authorList>
    </citation>
    <scope>NUCLEOTIDE SEQUENCE [LARGE SCALE GENOMIC DNA]</scope>
    <source>
        <strain evidence="2">cv. Yunnan</strain>
        <tissue evidence="1">Leaves</tissue>
    </source>
</reference>
<name>A0ACB9BTR4_9ASTR</name>
<accession>A0ACB9BTR4</accession>
<gene>
    <name evidence="1" type="ORF">L1987_65191</name>
</gene>
<dbReference type="Proteomes" id="UP001056120">
    <property type="component" value="Linkage Group LG22"/>
</dbReference>
<organism evidence="1 2">
    <name type="scientific">Smallanthus sonchifolius</name>
    <dbReference type="NCBI Taxonomy" id="185202"/>
    <lineage>
        <taxon>Eukaryota</taxon>
        <taxon>Viridiplantae</taxon>
        <taxon>Streptophyta</taxon>
        <taxon>Embryophyta</taxon>
        <taxon>Tracheophyta</taxon>
        <taxon>Spermatophyta</taxon>
        <taxon>Magnoliopsida</taxon>
        <taxon>eudicotyledons</taxon>
        <taxon>Gunneridae</taxon>
        <taxon>Pentapetalae</taxon>
        <taxon>asterids</taxon>
        <taxon>campanulids</taxon>
        <taxon>Asterales</taxon>
        <taxon>Asteraceae</taxon>
        <taxon>Asteroideae</taxon>
        <taxon>Heliantheae alliance</taxon>
        <taxon>Millerieae</taxon>
        <taxon>Smallanthus</taxon>
    </lineage>
</organism>
<reference evidence="2" key="1">
    <citation type="journal article" date="2022" name="Mol. Ecol. Resour.">
        <title>The genomes of chicory, endive, great burdock and yacon provide insights into Asteraceae palaeo-polyploidization history and plant inulin production.</title>
        <authorList>
            <person name="Fan W."/>
            <person name="Wang S."/>
            <person name="Wang H."/>
            <person name="Wang A."/>
            <person name="Jiang F."/>
            <person name="Liu H."/>
            <person name="Zhao H."/>
            <person name="Xu D."/>
            <person name="Zhang Y."/>
        </authorList>
    </citation>
    <scope>NUCLEOTIDE SEQUENCE [LARGE SCALE GENOMIC DNA]</scope>
    <source>
        <strain evidence="2">cv. Yunnan</strain>
    </source>
</reference>
<protein>
    <submittedName>
        <fullName evidence="1">Uncharacterized protein</fullName>
    </submittedName>
</protein>
<comment type="caution">
    <text evidence="1">The sequence shown here is derived from an EMBL/GenBank/DDBJ whole genome shotgun (WGS) entry which is preliminary data.</text>
</comment>
<dbReference type="EMBL" id="CM042039">
    <property type="protein sequence ID" value="KAI3725403.1"/>
    <property type="molecule type" value="Genomic_DNA"/>
</dbReference>
<evidence type="ECO:0000313" key="1">
    <source>
        <dbReference type="EMBL" id="KAI3725403.1"/>
    </source>
</evidence>